<feature type="domain" description="Granulins" evidence="6">
    <location>
        <begin position="58"/>
        <end position="71"/>
    </location>
</feature>
<sequence length="491" mass="53580">MMVGINLIVGALYAILGMSYANETLCPGGLVKCPDYMTCCQLANMEYGCCPFPTAVCCPDHVHCCPQNMKCDVIHQACLKNGFPVKFFWNVPVQPELLEVVDSESKTLDLQAETNEAEQPQDNLDERKCPDEHVCPGTFTCCKMYSGKYGCCPFDGAECCLDGFHCCPKGSHCNPDTGGCYHEKMNFTMNAYSMKTKLPKATKSKAKPKPFHHNVAAIVPGGKCPDGHPCPNKLTCCKVISQGFGCCPYSDGVCCTDLMHCCPHGTTCNTTLGTCDVQKNLRWSVPAHFLQTATLLEVPELEKNSAVEILNETDIVCPNRRYHCNDGETCCPVGGGAYGCCPMPLATCCPDKQHCCPHGYDCVSGTCQRRTTDSRNHLQLFLEKLPTPIRDGKQTSSDITLPNSDVTLPSDEVADILCPDFQTQCPDGNTCCPITGGRYGCCPMQEATCCGDLETCCPYGYWCTDEGCERMPQTISNLLPFLNKIPISPSL</sequence>
<dbReference type="SMART" id="SM00277">
    <property type="entry name" value="GRAN"/>
    <property type="match status" value="5"/>
</dbReference>
<reference evidence="7 8" key="1">
    <citation type="journal article" date="2024" name="BMC Genomics">
        <title>Genome assembly of redclaw crayfish (Cherax quadricarinatus) provides insights into its immune adaptation and hypoxia tolerance.</title>
        <authorList>
            <person name="Liu Z."/>
            <person name="Zheng J."/>
            <person name="Li H."/>
            <person name="Fang K."/>
            <person name="Wang S."/>
            <person name="He J."/>
            <person name="Zhou D."/>
            <person name="Weng S."/>
            <person name="Chi M."/>
            <person name="Gu Z."/>
            <person name="He J."/>
            <person name="Li F."/>
            <person name="Wang M."/>
        </authorList>
    </citation>
    <scope>NUCLEOTIDE SEQUENCE [LARGE SCALE GENOMIC DNA]</scope>
    <source>
        <strain evidence="7">ZL_2023a</strain>
    </source>
</reference>
<dbReference type="AlphaFoldDB" id="A0AAW0X8F0"/>
<dbReference type="PROSITE" id="PS00799">
    <property type="entry name" value="GRANULINS"/>
    <property type="match status" value="4"/>
</dbReference>
<keyword evidence="3" id="KW-0964">Secreted</keyword>
<dbReference type="SUPFAM" id="SSF57277">
    <property type="entry name" value="Granulin repeat"/>
    <property type="match status" value="5"/>
</dbReference>
<dbReference type="PANTHER" id="PTHR12274">
    <property type="entry name" value="GRANULIN"/>
    <property type="match status" value="1"/>
</dbReference>
<evidence type="ECO:0000256" key="3">
    <source>
        <dbReference type="ARBA" id="ARBA00022525"/>
    </source>
</evidence>
<evidence type="ECO:0000256" key="1">
    <source>
        <dbReference type="ARBA" id="ARBA00004613"/>
    </source>
</evidence>
<evidence type="ECO:0000256" key="2">
    <source>
        <dbReference type="ARBA" id="ARBA00010093"/>
    </source>
</evidence>
<organism evidence="7 8">
    <name type="scientific">Cherax quadricarinatus</name>
    <name type="common">Australian red claw crayfish</name>
    <dbReference type="NCBI Taxonomy" id="27406"/>
    <lineage>
        <taxon>Eukaryota</taxon>
        <taxon>Metazoa</taxon>
        <taxon>Ecdysozoa</taxon>
        <taxon>Arthropoda</taxon>
        <taxon>Crustacea</taxon>
        <taxon>Multicrustacea</taxon>
        <taxon>Malacostraca</taxon>
        <taxon>Eumalacostraca</taxon>
        <taxon>Eucarida</taxon>
        <taxon>Decapoda</taxon>
        <taxon>Pleocyemata</taxon>
        <taxon>Astacidea</taxon>
        <taxon>Parastacoidea</taxon>
        <taxon>Parastacidae</taxon>
        <taxon>Cherax</taxon>
    </lineage>
</organism>
<evidence type="ECO:0000313" key="7">
    <source>
        <dbReference type="EMBL" id="KAK8740212.1"/>
    </source>
</evidence>
<feature type="chain" id="PRO_5043665254" description="Granulins domain-containing protein" evidence="5">
    <location>
        <begin position="22"/>
        <end position="491"/>
    </location>
</feature>
<dbReference type="InterPro" id="IPR037277">
    <property type="entry name" value="Granulin_sf"/>
</dbReference>
<proteinExistence type="inferred from homology"/>
<evidence type="ECO:0000313" key="8">
    <source>
        <dbReference type="Proteomes" id="UP001445076"/>
    </source>
</evidence>
<evidence type="ECO:0000256" key="5">
    <source>
        <dbReference type="SAM" id="SignalP"/>
    </source>
</evidence>
<protein>
    <recommendedName>
        <fullName evidence="6">Granulins domain-containing protein</fullName>
    </recommendedName>
</protein>
<dbReference type="InterPro" id="IPR000118">
    <property type="entry name" value="Granulin"/>
</dbReference>
<dbReference type="Gene3D" id="2.10.25.160">
    <property type="entry name" value="Granulin"/>
    <property type="match status" value="5"/>
</dbReference>
<dbReference type="Proteomes" id="UP001445076">
    <property type="component" value="Unassembled WGS sequence"/>
</dbReference>
<feature type="domain" description="Granulins" evidence="6">
    <location>
        <begin position="349"/>
        <end position="362"/>
    </location>
</feature>
<feature type="signal peptide" evidence="5">
    <location>
        <begin position="1"/>
        <end position="21"/>
    </location>
</feature>
<evidence type="ECO:0000256" key="4">
    <source>
        <dbReference type="ARBA" id="ARBA00023157"/>
    </source>
</evidence>
<keyword evidence="8" id="KW-1185">Reference proteome</keyword>
<gene>
    <name evidence="7" type="ORF">OTU49_003104</name>
</gene>
<dbReference type="GO" id="GO:0005576">
    <property type="term" value="C:extracellular region"/>
    <property type="evidence" value="ECO:0007669"/>
    <property type="project" value="UniProtKB-SubCell"/>
</dbReference>
<dbReference type="EMBL" id="JARKIK010000034">
    <property type="protein sequence ID" value="KAK8740212.1"/>
    <property type="molecule type" value="Genomic_DNA"/>
</dbReference>
<dbReference type="Pfam" id="PF00396">
    <property type="entry name" value="Granulin"/>
    <property type="match status" value="5"/>
</dbReference>
<keyword evidence="4" id="KW-1015">Disulfide bond</keyword>
<keyword evidence="5" id="KW-0732">Signal</keyword>
<dbReference type="PANTHER" id="PTHR12274:SF3">
    <property type="entry name" value="PROGRANULIN"/>
    <property type="match status" value="1"/>
</dbReference>
<feature type="domain" description="Granulins" evidence="6">
    <location>
        <begin position="160"/>
        <end position="173"/>
    </location>
</feature>
<comment type="subcellular location">
    <subcellularLocation>
        <location evidence="1">Secreted</location>
    </subcellularLocation>
</comment>
<dbReference type="InterPro" id="IPR039036">
    <property type="entry name" value="Granulin_fam"/>
</dbReference>
<evidence type="ECO:0000259" key="6">
    <source>
        <dbReference type="PROSITE" id="PS00799"/>
    </source>
</evidence>
<name>A0AAW0X8F0_CHEQU</name>
<comment type="caution">
    <text evidence="7">The sequence shown here is derived from an EMBL/GenBank/DDBJ whole genome shotgun (WGS) entry which is preliminary data.</text>
</comment>
<comment type="similarity">
    <text evidence="2">Belongs to the granulin family.</text>
</comment>
<feature type="domain" description="Granulins" evidence="6">
    <location>
        <begin position="255"/>
        <end position="268"/>
    </location>
</feature>
<accession>A0AAW0X8F0</accession>